<evidence type="ECO:0000256" key="5">
    <source>
        <dbReference type="SAM" id="Phobius"/>
    </source>
</evidence>
<evidence type="ECO:0000256" key="4">
    <source>
        <dbReference type="ARBA" id="ARBA00023136"/>
    </source>
</evidence>
<comment type="subcellular location">
    <subcellularLocation>
        <location evidence="1">Membrane</location>
        <topology evidence="1">Multi-pass membrane protein</topology>
    </subcellularLocation>
</comment>
<sequence>CFLLGLFSTMIPLYVGELAPVSMRGAFTMMSILFFTVGLLLAQAISSPNILGNKKRKLEKRAGSGMWGCFVLCTEVLTLGQQGDTVDSFHSGPHMQIRD</sequence>
<evidence type="ECO:0000313" key="7">
    <source>
        <dbReference type="Proteomes" id="UP000472272"/>
    </source>
</evidence>
<reference evidence="6" key="3">
    <citation type="submission" date="2025-09" db="UniProtKB">
        <authorList>
            <consortium name="Ensembl"/>
        </authorList>
    </citation>
    <scope>IDENTIFICATION</scope>
</reference>
<dbReference type="Proteomes" id="UP000472272">
    <property type="component" value="Chromosome 8"/>
</dbReference>
<feature type="transmembrane region" description="Helical" evidence="5">
    <location>
        <begin position="28"/>
        <end position="51"/>
    </location>
</feature>
<dbReference type="GO" id="GO:0022857">
    <property type="term" value="F:transmembrane transporter activity"/>
    <property type="evidence" value="ECO:0007669"/>
    <property type="project" value="InterPro"/>
</dbReference>
<organism evidence="6 7">
    <name type="scientific">Podarcis muralis</name>
    <name type="common">Wall lizard</name>
    <name type="synonym">Lacerta muralis</name>
    <dbReference type="NCBI Taxonomy" id="64176"/>
    <lineage>
        <taxon>Eukaryota</taxon>
        <taxon>Metazoa</taxon>
        <taxon>Chordata</taxon>
        <taxon>Craniata</taxon>
        <taxon>Vertebrata</taxon>
        <taxon>Euteleostomi</taxon>
        <taxon>Lepidosauria</taxon>
        <taxon>Squamata</taxon>
        <taxon>Bifurcata</taxon>
        <taxon>Unidentata</taxon>
        <taxon>Episquamata</taxon>
        <taxon>Laterata</taxon>
        <taxon>Lacertibaenia</taxon>
        <taxon>Lacertidae</taxon>
        <taxon>Podarcis</taxon>
    </lineage>
</organism>
<evidence type="ECO:0000256" key="3">
    <source>
        <dbReference type="ARBA" id="ARBA00022989"/>
    </source>
</evidence>
<dbReference type="InterPro" id="IPR036259">
    <property type="entry name" value="MFS_trans_sf"/>
</dbReference>
<protein>
    <recommendedName>
        <fullName evidence="8">Major facilitator superfamily (MFS) profile domain-containing protein</fullName>
    </recommendedName>
</protein>
<keyword evidence="4 5" id="KW-0472">Membrane</keyword>
<dbReference type="Gene3D" id="1.20.1250.20">
    <property type="entry name" value="MFS general substrate transporter like domains"/>
    <property type="match status" value="1"/>
</dbReference>
<dbReference type="AlphaFoldDB" id="A0A670J9I4"/>
<accession>A0A670J9I4</accession>
<evidence type="ECO:0008006" key="8">
    <source>
        <dbReference type="Google" id="ProtNLM"/>
    </source>
</evidence>
<name>A0A670J9I4_PODMU</name>
<evidence type="ECO:0000256" key="2">
    <source>
        <dbReference type="ARBA" id="ARBA00022692"/>
    </source>
</evidence>
<evidence type="ECO:0000256" key="1">
    <source>
        <dbReference type="ARBA" id="ARBA00004141"/>
    </source>
</evidence>
<keyword evidence="3 5" id="KW-1133">Transmembrane helix</keyword>
<evidence type="ECO:0000313" key="6">
    <source>
        <dbReference type="Ensembl" id="ENSPMRP00000020850.1"/>
    </source>
</evidence>
<reference evidence="6 7" key="1">
    <citation type="journal article" date="2019" name="Proc. Natl. Acad. Sci. U.S.A.">
        <title>Regulatory changes in pterin and carotenoid genes underlie balanced color polymorphisms in the wall lizard.</title>
        <authorList>
            <person name="Andrade P."/>
            <person name="Pinho C."/>
            <person name="Perez I de Lanuza G."/>
            <person name="Afonso S."/>
            <person name="Brejcha J."/>
            <person name="Rubin C.J."/>
            <person name="Wallerman O."/>
            <person name="Pereira P."/>
            <person name="Sabatino S.J."/>
            <person name="Bellati A."/>
            <person name="Pellitteri-Rosa D."/>
            <person name="Bosakova Z."/>
            <person name="Bunikis I."/>
            <person name="Carretero M.A."/>
            <person name="Feiner N."/>
            <person name="Marsik P."/>
            <person name="Pauperio F."/>
            <person name="Salvi D."/>
            <person name="Soler L."/>
            <person name="While G.M."/>
            <person name="Uller T."/>
            <person name="Font E."/>
            <person name="Andersson L."/>
            <person name="Carneiro M."/>
        </authorList>
    </citation>
    <scope>NUCLEOTIDE SEQUENCE</scope>
</reference>
<proteinExistence type="predicted"/>
<dbReference type="Ensembl" id="ENSPMRT00000022137.1">
    <property type="protein sequence ID" value="ENSPMRP00000020850.1"/>
    <property type="gene ID" value="ENSPMRG00000013543.1"/>
</dbReference>
<reference evidence="6" key="2">
    <citation type="submission" date="2025-08" db="UniProtKB">
        <authorList>
            <consortium name="Ensembl"/>
        </authorList>
    </citation>
    <scope>IDENTIFICATION</scope>
</reference>
<keyword evidence="2 5" id="KW-0812">Transmembrane</keyword>
<dbReference type="Pfam" id="PF00083">
    <property type="entry name" value="Sugar_tr"/>
    <property type="match status" value="1"/>
</dbReference>
<dbReference type="GO" id="GO:0016020">
    <property type="term" value="C:membrane"/>
    <property type="evidence" value="ECO:0007669"/>
    <property type="project" value="UniProtKB-SubCell"/>
</dbReference>
<keyword evidence="7" id="KW-1185">Reference proteome</keyword>
<dbReference type="InterPro" id="IPR005828">
    <property type="entry name" value="MFS_sugar_transport-like"/>
</dbReference>